<reference evidence="2 3" key="1">
    <citation type="submission" date="2023-03" db="EMBL/GenBank/DDBJ databases">
        <title>WGS of Gossypium arboreum.</title>
        <authorList>
            <person name="Yu D."/>
        </authorList>
    </citation>
    <scope>NUCLEOTIDE SEQUENCE [LARGE SCALE GENOMIC DNA]</scope>
    <source>
        <tissue evidence="2">Leaf</tissue>
    </source>
</reference>
<dbReference type="SUPFAM" id="SSF56672">
    <property type="entry name" value="DNA/RNA polymerases"/>
    <property type="match status" value="1"/>
</dbReference>
<sequence>MNYTKEEIEAMVFEMGPTKAPGDDGLHELFSQKCWPIVGNYVVGFFLHLLNGDMEISNPLNMMHFRSISLCNFLYKILAKAIANRFRVVIGKCIDAAQSAFVPERLISDNVLLAYEILNTLKQKRVGKKGFMAVKLDMSKAYDRVQWDFIKQLGVKFQPCRGLRQGDPLSPFLFLICGEGLSSLMRVAAKEGLLKGVKASRNSPPILHLLFADDCILFGEATRRGAQEVDSLERPNSPDNLQPELVSDLIDGVNRKWKIELINNTFHLEVARKILHIPLSESAHEDFQVWKGEQTGEYSVRSAYKLLQIANLDPSNYLLQTKNKKLFEKLWNQQLPSKITIII</sequence>
<dbReference type="InterPro" id="IPR000477">
    <property type="entry name" value="RT_dom"/>
</dbReference>
<organism evidence="2 3">
    <name type="scientific">Gossypium arboreum</name>
    <name type="common">Tree cotton</name>
    <name type="synonym">Gossypium nanking</name>
    <dbReference type="NCBI Taxonomy" id="29729"/>
    <lineage>
        <taxon>Eukaryota</taxon>
        <taxon>Viridiplantae</taxon>
        <taxon>Streptophyta</taxon>
        <taxon>Embryophyta</taxon>
        <taxon>Tracheophyta</taxon>
        <taxon>Spermatophyta</taxon>
        <taxon>Magnoliopsida</taxon>
        <taxon>eudicotyledons</taxon>
        <taxon>Gunneridae</taxon>
        <taxon>Pentapetalae</taxon>
        <taxon>rosids</taxon>
        <taxon>malvids</taxon>
        <taxon>Malvales</taxon>
        <taxon>Malvaceae</taxon>
        <taxon>Malvoideae</taxon>
        <taxon>Gossypium</taxon>
    </lineage>
</organism>
<name>A0ABR0MFK1_GOSAR</name>
<feature type="domain" description="Reverse transcriptase" evidence="1">
    <location>
        <begin position="64"/>
        <end position="227"/>
    </location>
</feature>
<dbReference type="Pfam" id="PF00078">
    <property type="entry name" value="RVT_1"/>
    <property type="match status" value="1"/>
</dbReference>
<dbReference type="PANTHER" id="PTHR46890">
    <property type="entry name" value="NON-LTR RETROLELEMENT REVERSE TRANSCRIPTASE-LIKE PROTEIN-RELATED"/>
    <property type="match status" value="1"/>
</dbReference>
<dbReference type="CDD" id="cd01650">
    <property type="entry name" value="RT_nLTR_like"/>
    <property type="match status" value="1"/>
</dbReference>
<gene>
    <name evidence="2" type="ORF">PVK06_048179</name>
</gene>
<dbReference type="InterPro" id="IPR052343">
    <property type="entry name" value="Retrotransposon-Effector_Assoc"/>
</dbReference>
<protein>
    <recommendedName>
        <fullName evidence="1">Reverse transcriptase domain-containing protein</fullName>
    </recommendedName>
</protein>
<proteinExistence type="predicted"/>
<dbReference type="PANTHER" id="PTHR46890:SF48">
    <property type="entry name" value="RNA-DIRECTED DNA POLYMERASE"/>
    <property type="match status" value="1"/>
</dbReference>
<evidence type="ECO:0000313" key="2">
    <source>
        <dbReference type="EMBL" id="KAK5771923.1"/>
    </source>
</evidence>
<comment type="caution">
    <text evidence="2">The sequence shown here is derived from an EMBL/GenBank/DDBJ whole genome shotgun (WGS) entry which is preliminary data.</text>
</comment>
<dbReference type="Proteomes" id="UP001358586">
    <property type="component" value="Chromosome 13"/>
</dbReference>
<evidence type="ECO:0000259" key="1">
    <source>
        <dbReference type="Pfam" id="PF00078"/>
    </source>
</evidence>
<dbReference type="EMBL" id="JARKNE010000013">
    <property type="protein sequence ID" value="KAK5771923.1"/>
    <property type="molecule type" value="Genomic_DNA"/>
</dbReference>
<evidence type="ECO:0000313" key="3">
    <source>
        <dbReference type="Proteomes" id="UP001358586"/>
    </source>
</evidence>
<dbReference type="InterPro" id="IPR043502">
    <property type="entry name" value="DNA/RNA_pol_sf"/>
</dbReference>
<accession>A0ABR0MFK1</accession>
<keyword evidence="3" id="KW-1185">Reference proteome</keyword>